<protein>
    <submittedName>
        <fullName evidence="2">Uncharacterized protein</fullName>
    </submittedName>
</protein>
<dbReference type="Proteomes" id="UP000799424">
    <property type="component" value="Unassembled WGS sequence"/>
</dbReference>
<evidence type="ECO:0000256" key="1">
    <source>
        <dbReference type="SAM" id="MobiDB-lite"/>
    </source>
</evidence>
<accession>A0A6A6ZCH0</accession>
<feature type="compositionally biased region" description="Polar residues" evidence="1">
    <location>
        <begin position="1"/>
        <end position="19"/>
    </location>
</feature>
<name>A0A6A6ZCH0_9PLEO</name>
<dbReference type="AlphaFoldDB" id="A0A6A6ZCH0"/>
<keyword evidence="3" id="KW-1185">Reference proteome</keyword>
<dbReference type="EMBL" id="MU006248">
    <property type="protein sequence ID" value="KAF2818821.1"/>
    <property type="molecule type" value="Genomic_DNA"/>
</dbReference>
<evidence type="ECO:0000313" key="2">
    <source>
        <dbReference type="EMBL" id="KAF2818821.1"/>
    </source>
</evidence>
<reference evidence="2" key="1">
    <citation type="journal article" date="2020" name="Stud. Mycol.">
        <title>101 Dothideomycetes genomes: a test case for predicting lifestyles and emergence of pathogens.</title>
        <authorList>
            <person name="Haridas S."/>
            <person name="Albert R."/>
            <person name="Binder M."/>
            <person name="Bloem J."/>
            <person name="Labutti K."/>
            <person name="Salamov A."/>
            <person name="Andreopoulos B."/>
            <person name="Baker S."/>
            <person name="Barry K."/>
            <person name="Bills G."/>
            <person name="Bluhm B."/>
            <person name="Cannon C."/>
            <person name="Castanera R."/>
            <person name="Culley D."/>
            <person name="Daum C."/>
            <person name="Ezra D."/>
            <person name="Gonzalez J."/>
            <person name="Henrissat B."/>
            <person name="Kuo A."/>
            <person name="Liang C."/>
            <person name="Lipzen A."/>
            <person name="Lutzoni F."/>
            <person name="Magnuson J."/>
            <person name="Mondo S."/>
            <person name="Nolan M."/>
            <person name="Ohm R."/>
            <person name="Pangilinan J."/>
            <person name="Park H.-J."/>
            <person name="Ramirez L."/>
            <person name="Alfaro M."/>
            <person name="Sun H."/>
            <person name="Tritt A."/>
            <person name="Yoshinaga Y."/>
            <person name="Zwiers L.-H."/>
            <person name="Turgeon B."/>
            <person name="Goodwin S."/>
            <person name="Spatafora J."/>
            <person name="Crous P."/>
            <person name="Grigoriev I."/>
        </authorList>
    </citation>
    <scope>NUCLEOTIDE SEQUENCE</scope>
    <source>
        <strain evidence="2">CBS 113818</strain>
    </source>
</reference>
<sequence>MASTSSRTSVSGVDTANNSPIPPSSVLASSSADQHDAGRVPLQDLAAPVVFSGTLSIYLERLGQIPALEEIATVCEELEAYDASLDRPVPFMSPPTGVNELQDTPLLDERIRQLKQKLGSCLPFGEVLPPRSPFKNQFDEEPIPSRKLVPENPFANILLPWPAGPPAALNELRRR</sequence>
<evidence type="ECO:0000313" key="3">
    <source>
        <dbReference type="Proteomes" id="UP000799424"/>
    </source>
</evidence>
<gene>
    <name evidence="2" type="ORF">CC86DRAFT_413473</name>
</gene>
<proteinExistence type="predicted"/>
<feature type="region of interest" description="Disordered" evidence="1">
    <location>
        <begin position="1"/>
        <end position="35"/>
    </location>
</feature>
<organism evidence="2 3">
    <name type="scientific">Ophiobolus disseminans</name>
    <dbReference type="NCBI Taxonomy" id="1469910"/>
    <lineage>
        <taxon>Eukaryota</taxon>
        <taxon>Fungi</taxon>
        <taxon>Dikarya</taxon>
        <taxon>Ascomycota</taxon>
        <taxon>Pezizomycotina</taxon>
        <taxon>Dothideomycetes</taxon>
        <taxon>Pleosporomycetidae</taxon>
        <taxon>Pleosporales</taxon>
        <taxon>Pleosporineae</taxon>
        <taxon>Phaeosphaeriaceae</taxon>
        <taxon>Ophiobolus</taxon>
    </lineage>
</organism>